<dbReference type="Proteomes" id="UP000623842">
    <property type="component" value="Unassembled WGS sequence"/>
</dbReference>
<keyword evidence="5" id="KW-0812">Transmembrane</keyword>
<dbReference type="PANTHER" id="PTHR43479">
    <property type="entry name" value="ACREF/ENVCD OPERON REPRESSOR-RELATED"/>
    <property type="match status" value="1"/>
</dbReference>
<evidence type="ECO:0000259" key="6">
    <source>
        <dbReference type="PROSITE" id="PS50977"/>
    </source>
</evidence>
<dbReference type="InterPro" id="IPR009057">
    <property type="entry name" value="Homeodomain-like_sf"/>
</dbReference>
<reference evidence="7" key="1">
    <citation type="journal article" date="2014" name="Int. J. Syst. Evol. Microbiol.">
        <title>Complete genome sequence of Corynebacterium casei LMG S-19264T (=DSM 44701T), isolated from a smear-ripened cheese.</title>
        <authorList>
            <consortium name="US DOE Joint Genome Institute (JGI-PGF)"/>
            <person name="Walter F."/>
            <person name="Albersmeier A."/>
            <person name="Kalinowski J."/>
            <person name="Ruckert C."/>
        </authorList>
    </citation>
    <scope>NUCLEOTIDE SEQUENCE</scope>
    <source>
        <strain evidence="7">KCTC 42731</strain>
    </source>
</reference>
<dbReference type="InterPro" id="IPR050624">
    <property type="entry name" value="HTH-type_Tx_Regulator"/>
</dbReference>
<feature type="DNA-binding region" description="H-T-H motif" evidence="4">
    <location>
        <begin position="19"/>
        <end position="38"/>
    </location>
</feature>
<dbReference type="Pfam" id="PF14246">
    <property type="entry name" value="TetR_C_7"/>
    <property type="match status" value="1"/>
</dbReference>
<proteinExistence type="predicted"/>
<protein>
    <submittedName>
        <fullName evidence="7">TetR family transcriptional regulator</fullName>
    </submittedName>
</protein>
<sequence>MILMAALEQFYLQGFKATRMDDIANMAGVSKGTLYLYFKTKEELFQAIIEQVALPKLGELTQLLEQSPSVKQGLSNMFNFLPKVILYSPLPKLIKVIISDSFAFPEVAQNYREQVIEKGLMALTKLLDKGNTNKEINVENSKVMARLVIAPVIFSVIWYVILNGDNKSENDINALFQQHLRNMFCSLGIKEN</sequence>
<dbReference type="PROSITE" id="PS50977">
    <property type="entry name" value="HTH_TETR_2"/>
    <property type="match status" value="1"/>
</dbReference>
<dbReference type="Pfam" id="PF00440">
    <property type="entry name" value="TetR_N"/>
    <property type="match status" value="1"/>
</dbReference>
<dbReference type="SUPFAM" id="SSF46689">
    <property type="entry name" value="Homeodomain-like"/>
    <property type="match status" value="1"/>
</dbReference>
<comment type="caution">
    <text evidence="7">The sequence shown here is derived from an EMBL/GenBank/DDBJ whole genome shotgun (WGS) entry which is preliminary data.</text>
</comment>
<dbReference type="Gene3D" id="1.10.357.10">
    <property type="entry name" value="Tetracycline Repressor, domain 2"/>
    <property type="match status" value="1"/>
</dbReference>
<keyword evidence="5" id="KW-0472">Membrane</keyword>
<dbReference type="InterPro" id="IPR036271">
    <property type="entry name" value="Tet_transcr_reg_TetR-rel_C_sf"/>
</dbReference>
<evidence type="ECO:0000313" key="8">
    <source>
        <dbReference type="Proteomes" id="UP000623842"/>
    </source>
</evidence>
<dbReference type="AlphaFoldDB" id="A0A919BM36"/>
<organism evidence="7 8">
    <name type="scientific">Thalassotalea marina</name>
    <dbReference type="NCBI Taxonomy" id="1673741"/>
    <lineage>
        <taxon>Bacteria</taxon>
        <taxon>Pseudomonadati</taxon>
        <taxon>Pseudomonadota</taxon>
        <taxon>Gammaproteobacteria</taxon>
        <taxon>Alteromonadales</taxon>
        <taxon>Colwelliaceae</taxon>
        <taxon>Thalassotalea</taxon>
    </lineage>
</organism>
<keyword evidence="8" id="KW-1185">Reference proteome</keyword>
<dbReference type="EMBL" id="BNCK01000008">
    <property type="protein sequence ID" value="GHG00851.1"/>
    <property type="molecule type" value="Genomic_DNA"/>
</dbReference>
<evidence type="ECO:0000256" key="5">
    <source>
        <dbReference type="SAM" id="Phobius"/>
    </source>
</evidence>
<evidence type="ECO:0000256" key="4">
    <source>
        <dbReference type="PROSITE-ProRule" id="PRU00335"/>
    </source>
</evidence>
<keyword evidence="2 4" id="KW-0238">DNA-binding</keyword>
<evidence type="ECO:0000256" key="2">
    <source>
        <dbReference type="ARBA" id="ARBA00023125"/>
    </source>
</evidence>
<dbReference type="FunFam" id="1.10.10.60:FF:000141">
    <property type="entry name" value="TetR family transcriptional regulator"/>
    <property type="match status" value="1"/>
</dbReference>
<accession>A0A919BM36</accession>
<keyword evidence="5" id="KW-1133">Transmembrane helix</keyword>
<dbReference type="PANTHER" id="PTHR43479:SF11">
    <property type="entry name" value="ACREF_ENVCD OPERON REPRESSOR-RELATED"/>
    <property type="match status" value="1"/>
</dbReference>
<reference evidence="7" key="2">
    <citation type="submission" date="2020-09" db="EMBL/GenBank/DDBJ databases">
        <authorList>
            <person name="Sun Q."/>
            <person name="Kim S."/>
        </authorList>
    </citation>
    <scope>NUCLEOTIDE SEQUENCE</scope>
    <source>
        <strain evidence="7">KCTC 42731</strain>
    </source>
</reference>
<feature type="domain" description="HTH tetR-type" evidence="6">
    <location>
        <begin position="1"/>
        <end position="56"/>
    </location>
</feature>
<gene>
    <name evidence="7" type="ORF">GCM10017161_31720</name>
</gene>
<dbReference type="PRINTS" id="PR00455">
    <property type="entry name" value="HTHTETR"/>
</dbReference>
<name>A0A919BM36_9GAMM</name>
<dbReference type="GO" id="GO:0003677">
    <property type="term" value="F:DNA binding"/>
    <property type="evidence" value="ECO:0007669"/>
    <property type="project" value="UniProtKB-UniRule"/>
</dbReference>
<evidence type="ECO:0000313" key="7">
    <source>
        <dbReference type="EMBL" id="GHG00851.1"/>
    </source>
</evidence>
<dbReference type="SUPFAM" id="SSF48498">
    <property type="entry name" value="Tetracyclin repressor-like, C-terminal domain"/>
    <property type="match status" value="1"/>
</dbReference>
<feature type="transmembrane region" description="Helical" evidence="5">
    <location>
        <begin position="143"/>
        <end position="161"/>
    </location>
</feature>
<dbReference type="InterPro" id="IPR039536">
    <property type="entry name" value="TetR_C_Proteobacteria"/>
</dbReference>
<dbReference type="InterPro" id="IPR001647">
    <property type="entry name" value="HTH_TetR"/>
</dbReference>
<keyword evidence="3" id="KW-0804">Transcription</keyword>
<evidence type="ECO:0000256" key="1">
    <source>
        <dbReference type="ARBA" id="ARBA00023015"/>
    </source>
</evidence>
<evidence type="ECO:0000256" key="3">
    <source>
        <dbReference type="ARBA" id="ARBA00023163"/>
    </source>
</evidence>
<keyword evidence="1" id="KW-0805">Transcription regulation</keyword>